<dbReference type="PANTHER" id="PTHR34182:SF1">
    <property type="entry name" value="PROTEIN-EXPORT MEMBRANE PROTEIN SECG"/>
    <property type="match status" value="1"/>
</dbReference>
<dbReference type="GO" id="GO:0043952">
    <property type="term" value="P:protein transport by the Sec complex"/>
    <property type="evidence" value="ECO:0007669"/>
    <property type="project" value="TreeGrafter"/>
</dbReference>
<dbReference type="GO" id="GO:0005886">
    <property type="term" value="C:plasma membrane"/>
    <property type="evidence" value="ECO:0007669"/>
    <property type="project" value="UniProtKB-SubCell"/>
</dbReference>
<dbReference type="GO" id="GO:0015450">
    <property type="term" value="F:protein-transporting ATPase activity"/>
    <property type="evidence" value="ECO:0007669"/>
    <property type="project" value="UniProtKB-UniRule"/>
</dbReference>
<evidence type="ECO:0000256" key="1">
    <source>
        <dbReference type="ARBA" id="ARBA00004651"/>
    </source>
</evidence>
<evidence type="ECO:0000256" key="13">
    <source>
        <dbReference type="SAM" id="MobiDB-lite"/>
    </source>
</evidence>
<dbReference type="EMBL" id="QUQO01000001">
    <property type="protein sequence ID" value="RFB03838.1"/>
    <property type="molecule type" value="Genomic_DNA"/>
</dbReference>
<evidence type="ECO:0000256" key="3">
    <source>
        <dbReference type="ARBA" id="ARBA00017876"/>
    </source>
</evidence>
<keyword evidence="6 12" id="KW-0812">Transmembrane</keyword>
<evidence type="ECO:0000256" key="9">
    <source>
        <dbReference type="ARBA" id="ARBA00023010"/>
    </source>
</evidence>
<name>A0A371REG5_9PROT</name>
<accession>A0A371REG5</accession>
<evidence type="ECO:0000256" key="4">
    <source>
        <dbReference type="ARBA" id="ARBA00022448"/>
    </source>
</evidence>
<keyword evidence="8 12" id="KW-1133">Transmembrane helix</keyword>
<feature type="compositionally biased region" description="Acidic residues" evidence="13">
    <location>
        <begin position="143"/>
        <end position="152"/>
    </location>
</feature>
<comment type="similarity">
    <text evidence="2 12">Belongs to the SecG family.</text>
</comment>
<evidence type="ECO:0000256" key="7">
    <source>
        <dbReference type="ARBA" id="ARBA00022927"/>
    </source>
</evidence>
<dbReference type="Pfam" id="PF03840">
    <property type="entry name" value="SecG"/>
    <property type="match status" value="1"/>
</dbReference>
<evidence type="ECO:0000256" key="2">
    <source>
        <dbReference type="ARBA" id="ARBA00008445"/>
    </source>
</evidence>
<proteinExistence type="inferred from homology"/>
<keyword evidence="5 12" id="KW-1003">Cell membrane</keyword>
<feature type="region of interest" description="Disordered" evidence="13">
    <location>
        <begin position="80"/>
        <end position="152"/>
    </location>
</feature>
<evidence type="ECO:0000256" key="11">
    <source>
        <dbReference type="ARBA" id="ARBA00025182"/>
    </source>
</evidence>
<protein>
    <recommendedName>
        <fullName evidence="3 12">Protein-export membrane protein SecG</fullName>
    </recommendedName>
</protein>
<evidence type="ECO:0000256" key="12">
    <source>
        <dbReference type="RuleBase" id="RU365087"/>
    </source>
</evidence>
<dbReference type="GO" id="GO:0065002">
    <property type="term" value="P:intracellular protein transmembrane transport"/>
    <property type="evidence" value="ECO:0007669"/>
    <property type="project" value="TreeGrafter"/>
</dbReference>
<keyword evidence="10 12" id="KW-0472">Membrane</keyword>
<evidence type="ECO:0000256" key="6">
    <source>
        <dbReference type="ARBA" id="ARBA00022692"/>
    </source>
</evidence>
<keyword evidence="15" id="KW-1185">Reference proteome</keyword>
<feature type="transmembrane region" description="Helical" evidence="12">
    <location>
        <begin position="51"/>
        <end position="69"/>
    </location>
</feature>
<dbReference type="InterPro" id="IPR004692">
    <property type="entry name" value="SecG"/>
</dbReference>
<dbReference type="PRINTS" id="PR01651">
    <property type="entry name" value="SECGEXPORT"/>
</dbReference>
<dbReference type="GO" id="GO:0009306">
    <property type="term" value="P:protein secretion"/>
    <property type="evidence" value="ECO:0007669"/>
    <property type="project" value="UniProtKB-UniRule"/>
</dbReference>
<evidence type="ECO:0000313" key="14">
    <source>
        <dbReference type="EMBL" id="RFB03838.1"/>
    </source>
</evidence>
<organism evidence="14 15">
    <name type="scientific">Parvularcula marina</name>
    <dbReference type="NCBI Taxonomy" id="2292771"/>
    <lineage>
        <taxon>Bacteria</taxon>
        <taxon>Pseudomonadati</taxon>
        <taxon>Pseudomonadota</taxon>
        <taxon>Alphaproteobacteria</taxon>
        <taxon>Parvularculales</taxon>
        <taxon>Parvularculaceae</taxon>
        <taxon>Parvularcula</taxon>
    </lineage>
</organism>
<dbReference type="PANTHER" id="PTHR34182">
    <property type="entry name" value="PROTEIN-EXPORT MEMBRANE PROTEIN SECG"/>
    <property type="match status" value="1"/>
</dbReference>
<evidence type="ECO:0000256" key="5">
    <source>
        <dbReference type="ARBA" id="ARBA00022475"/>
    </source>
</evidence>
<comment type="subcellular location">
    <subcellularLocation>
        <location evidence="1 12">Cell membrane</location>
        <topology evidence="1 12">Multi-pass membrane protein</topology>
    </subcellularLocation>
</comment>
<keyword evidence="4 12" id="KW-0813">Transport</keyword>
<evidence type="ECO:0000313" key="15">
    <source>
        <dbReference type="Proteomes" id="UP000264589"/>
    </source>
</evidence>
<comment type="caution">
    <text evidence="14">The sequence shown here is derived from an EMBL/GenBank/DDBJ whole genome shotgun (WGS) entry which is preliminary data.</text>
</comment>
<dbReference type="NCBIfam" id="TIGR00810">
    <property type="entry name" value="secG"/>
    <property type="match status" value="1"/>
</dbReference>
<dbReference type="AlphaFoldDB" id="A0A371REG5"/>
<gene>
    <name evidence="14" type="primary">secG</name>
    <name evidence="14" type="ORF">DX908_00190</name>
</gene>
<dbReference type="InParanoid" id="A0A371REG5"/>
<comment type="caution">
    <text evidence="12">Lacks conserved residue(s) required for the propagation of feature annotation.</text>
</comment>
<dbReference type="Proteomes" id="UP000264589">
    <property type="component" value="Unassembled WGS sequence"/>
</dbReference>
<keyword evidence="7 12" id="KW-0653">Protein transport</keyword>
<dbReference type="RefSeq" id="WP_116390466.1">
    <property type="nucleotide sequence ID" value="NZ_QUQO01000001.1"/>
</dbReference>
<evidence type="ECO:0000256" key="10">
    <source>
        <dbReference type="ARBA" id="ARBA00023136"/>
    </source>
</evidence>
<keyword evidence="9 12" id="KW-0811">Translocation</keyword>
<comment type="function">
    <text evidence="11 12">Involved in protein export. Participates in an early event of protein translocation.</text>
</comment>
<evidence type="ECO:0000256" key="8">
    <source>
        <dbReference type="ARBA" id="ARBA00022989"/>
    </source>
</evidence>
<reference evidence="14 15" key="1">
    <citation type="submission" date="2018-08" db="EMBL/GenBank/DDBJ databases">
        <title>Parvularcula sp. SM1705, isolated from surface water of the South Sea China.</title>
        <authorList>
            <person name="Sun L."/>
        </authorList>
    </citation>
    <scope>NUCLEOTIDE SEQUENCE [LARGE SCALE GENOMIC DNA]</scope>
    <source>
        <strain evidence="14 15">SM1705</strain>
    </source>
</reference>
<feature type="compositionally biased region" description="Acidic residues" evidence="13">
    <location>
        <begin position="89"/>
        <end position="111"/>
    </location>
</feature>
<sequence>MTAVLLTIHTLLVIALVGVVLLQRSEGGALGMGGGGGGMMSGRGAANALTRSTTLLAAAFFTTSVLLAITSDRGVTEQDILDQLTGEESGQEGDIGDIDADDIFDFGDEDAAAATDPEVVLPDPTDSIPGDDVPATTTGGEEPAGEEEPQRG</sequence>